<accession>A0A553ZJD5</accession>
<sequence>MNGYFDYDEYNLAEDYDFTPADAPQREPAAGCDGCLLLPGEAVTVGALTVVCACWMGRGASVEACRCGPRKGDAPGGGIPD</sequence>
<dbReference type="AlphaFoldDB" id="A0A553ZJD5"/>
<reference evidence="1 2" key="1">
    <citation type="submission" date="2019-07" db="EMBL/GenBank/DDBJ databases">
        <title>Draft genome for Streptomyces benahoarensis MZ03-48.</title>
        <authorList>
            <person name="Gonzalez-Pimentel J.L."/>
        </authorList>
    </citation>
    <scope>NUCLEOTIDE SEQUENCE [LARGE SCALE GENOMIC DNA]</scope>
    <source>
        <strain evidence="1 2">MZ03-48</strain>
    </source>
</reference>
<protein>
    <submittedName>
        <fullName evidence="1">Uncharacterized protein</fullName>
    </submittedName>
</protein>
<dbReference type="EMBL" id="VKLS01000118">
    <property type="protein sequence ID" value="TSB41563.1"/>
    <property type="molecule type" value="Genomic_DNA"/>
</dbReference>
<dbReference type="RefSeq" id="WP_143942578.1">
    <property type="nucleotide sequence ID" value="NZ_VKLS01000118.1"/>
</dbReference>
<keyword evidence="2" id="KW-1185">Reference proteome</keyword>
<gene>
    <name evidence="1" type="ORF">FNZ23_12440</name>
</gene>
<dbReference type="Proteomes" id="UP000320888">
    <property type="component" value="Unassembled WGS sequence"/>
</dbReference>
<evidence type="ECO:0000313" key="1">
    <source>
        <dbReference type="EMBL" id="TSB41563.1"/>
    </source>
</evidence>
<comment type="caution">
    <text evidence="1">The sequence shown here is derived from an EMBL/GenBank/DDBJ whole genome shotgun (WGS) entry which is preliminary data.</text>
</comment>
<name>A0A553ZJD5_9ACTN</name>
<proteinExistence type="predicted"/>
<evidence type="ECO:0000313" key="2">
    <source>
        <dbReference type="Proteomes" id="UP000320888"/>
    </source>
</evidence>
<organism evidence="1 2">
    <name type="scientific">Streptomyces benahoarensis</name>
    <dbReference type="NCBI Taxonomy" id="2595054"/>
    <lineage>
        <taxon>Bacteria</taxon>
        <taxon>Bacillati</taxon>
        <taxon>Actinomycetota</taxon>
        <taxon>Actinomycetes</taxon>
        <taxon>Kitasatosporales</taxon>
        <taxon>Streptomycetaceae</taxon>
        <taxon>Streptomyces</taxon>
    </lineage>
</organism>